<dbReference type="Proteomes" id="UP000267464">
    <property type="component" value="Unassembled WGS sequence"/>
</dbReference>
<evidence type="ECO:0000256" key="1">
    <source>
        <dbReference type="SAM" id="Phobius"/>
    </source>
</evidence>
<evidence type="ECO:0000313" key="3">
    <source>
        <dbReference type="EMBL" id="RQP23240.1"/>
    </source>
</evidence>
<comment type="caution">
    <text evidence="3">The sequence shown here is derived from an EMBL/GenBank/DDBJ whole genome shotgun (WGS) entry which is preliminary data.</text>
</comment>
<dbReference type="OrthoDB" id="9780793at2"/>
<reference evidence="3 4" key="1">
    <citation type="submission" date="2018-08" db="EMBL/GenBank/DDBJ databases">
        <authorList>
            <person name="Khan S.A."/>
            <person name="Jeon C.O."/>
            <person name="Chun B.H."/>
            <person name="Jeong S.E."/>
        </authorList>
    </citation>
    <scope>NUCLEOTIDE SEQUENCE [LARGE SCALE GENOMIC DNA]</scope>
    <source>
        <strain evidence="3 4">S-16</strain>
    </source>
</reference>
<dbReference type="GO" id="GO:0017004">
    <property type="term" value="P:cytochrome complex assembly"/>
    <property type="evidence" value="ECO:0007669"/>
    <property type="project" value="InterPro"/>
</dbReference>
<gene>
    <name evidence="3" type="ORF">DZC73_19225</name>
</gene>
<feature type="transmembrane region" description="Helical" evidence="1">
    <location>
        <begin position="100"/>
        <end position="118"/>
    </location>
</feature>
<evidence type="ECO:0000259" key="2">
    <source>
        <dbReference type="Pfam" id="PF01578"/>
    </source>
</evidence>
<feature type="transmembrane region" description="Helical" evidence="1">
    <location>
        <begin position="67"/>
        <end position="88"/>
    </location>
</feature>
<dbReference type="InterPro" id="IPR052372">
    <property type="entry name" value="YpjD/HemX"/>
</dbReference>
<feature type="transmembrane region" description="Helical" evidence="1">
    <location>
        <begin position="218"/>
        <end position="236"/>
    </location>
</feature>
<proteinExistence type="predicted"/>
<dbReference type="GO" id="GO:0020037">
    <property type="term" value="F:heme binding"/>
    <property type="evidence" value="ECO:0007669"/>
    <property type="project" value="InterPro"/>
</dbReference>
<keyword evidence="4" id="KW-1185">Reference proteome</keyword>
<accession>A0A3N7HMA1</accession>
<feature type="transmembrane region" description="Helical" evidence="1">
    <location>
        <begin position="130"/>
        <end position="153"/>
    </location>
</feature>
<name>A0A3N7HMA1_9BURK</name>
<keyword evidence="1" id="KW-0472">Membrane</keyword>
<feature type="transmembrane region" description="Helical" evidence="1">
    <location>
        <begin position="37"/>
        <end position="55"/>
    </location>
</feature>
<organism evidence="3 4">
    <name type="scientific">Piscinibacter terrae</name>
    <dbReference type="NCBI Taxonomy" id="2496871"/>
    <lineage>
        <taxon>Bacteria</taxon>
        <taxon>Pseudomonadati</taxon>
        <taxon>Pseudomonadota</taxon>
        <taxon>Betaproteobacteria</taxon>
        <taxon>Burkholderiales</taxon>
        <taxon>Sphaerotilaceae</taxon>
        <taxon>Piscinibacter</taxon>
    </lineage>
</organism>
<dbReference type="AlphaFoldDB" id="A0A3N7HMA1"/>
<feature type="transmembrane region" description="Helical" evidence="1">
    <location>
        <begin position="12"/>
        <end position="30"/>
    </location>
</feature>
<protein>
    <submittedName>
        <fullName evidence="3">Cytochrome C assembly protein</fullName>
    </submittedName>
</protein>
<sequence>MILSFGSAGQAWIVWPGLVALAAYVTAAVLPQRQESAVRASLVAAWLAHAVAIGIETSGLGTDVIGARFGFAPALSVTLWLVIAVYLIESRWLPLTGVRRSLSALGAIAVVLSLVFPGELRPHLVSRWAPLHWVMGIASYGLFGAAVLHAAMLSRADKQMRHLPQLAAARPAPLGLPLLRLERLTFRFVGAGFVVLSAAIVFGWWFTTTWHWDHKATLSVLSWLVFAGLLLGRRVFGWRGPHATRWLYAGAGLLLLAYVGSRFVFEVVLHRTPTL</sequence>
<dbReference type="PANTHER" id="PTHR38034">
    <property type="entry name" value="INNER MEMBRANE PROTEIN YPJD"/>
    <property type="match status" value="1"/>
</dbReference>
<evidence type="ECO:0000313" key="4">
    <source>
        <dbReference type="Proteomes" id="UP000267464"/>
    </source>
</evidence>
<dbReference type="PANTHER" id="PTHR38034:SF1">
    <property type="entry name" value="INNER MEMBRANE PROTEIN YPJD"/>
    <property type="match status" value="1"/>
</dbReference>
<keyword evidence="1" id="KW-0812">Transmembrane</keyword>
<feature type="transmembrane region" description="Helical" evidence="1">
    <location>
        <begin position="184"/>
        <end position="206"/>
    </location>
</feature>
<dbReference type="Pfam" id="PF01578">
    <property type="entry name" value="Cytochrom_C_asm"/>
    <property type="match status" value="1"/>
</dbReference>
<feature type="transmembrane region" description="Helical" evidence="1">
    <location>
        <begin position="248"/>
        <end position="265"/>
    </location>
</feature>
<keyword evidence="1" id="KW-1133">Transmembrane helix</keyword>
<dbReference type="EMBL" id="QUSW01000005">
    <property type="protein sequence ID" value="RQP23240.1"/>
    <property type="molecule type" value="Genomic_DNA"/>
</dbReference>
<reference evidence="3 4" key="2">
    <citation type="submission" date="2018-12" db="EMBL/GenBank/DDBJ databases">
        <title>Rhizobacter gummiphilus sp. nov., a rubber-degrading bacterium isolated from the soil of a botanical garden in Japan.</title>
        <authorList>
            <person name="Shunsuke S.S."/>
        </authorList>
    </citation>
    <scope>NUCLEOTIDE SEQUENCE [LARGE SCALE GENOMIC DNA]</scope>
    <source>
        <strain evidence="3 4">S-16</strain>
    </source>
</reference>
<dbReference type="InterPro" id="IPR002541">
    <property type="entry name" value="Cyt_c_assembly"/>
</dbReference>
<dbReference type="RefSeq" id="WP_124541988.1">
    <property type="nucleotide sequence ID" value="NZ_QUSW01000005.1"/>
</dbReference>
<feature type="domain" description="Cytochrome c assembly protein" evidence="2">
    <location>
        <begin position="82"/>
        <end position="267"/>
    </location>
</feature>